<gene>
    <name evidence="4" type="ORF">RRG08_018316</name>
</gene>
<sequence length="710" mass="78874">MGPWFIPLWVVLLVGALGQEVSKPNVTSVTVWPEGDPNRCLEMFEKTNQNVKRFGVVPGLGWDNLRNVEASQAVQYTFHKCKLTNDGQYLIPDNVFTVALKRSYVQTSAEFIDVTTRSSSLTSSTINTYSGLYFYGNSISGSYSADNIEIRTKQLEQQAYTARVMLQYNRYESKLQVDPPLSPQFKSRLMSLAGRIELNQLEMAHYEAQLIVRDFGTHVLKSVTAGAALIKDDLFQRDYLYAGSYGRTKMLSYARSSFYSWCGLRGSHSSIRTEGQKIETEASTYSGLVTESSIRAMGGPLMDPKTTSVSDWIAQLDTNLVPMDRSGDPLYYLITPHTLPELPEATAVEAAEYVRKAIQAYYEMNVIPGCRNKNLTDRFSKFANIDDESCSTEPSQSLGFGGSFQRCKKEGDEVVNDPCEELSFPNILTGGYSCPKGFKENFLHKGSRLGLLESERHCKRCPTHRSRRYCSTTYKQAQGVFRTYWCSPIKKTAPSKALNFGGIFSRSINNMLTNAMNCPEDFSEMRMMDDLFVCVNNTPSDTDIPFGGFFTCEKGNPLASGQKKCPAGFSKQLATVNMGCEIYYCVALWKLNGSALPPLRRPPFMMKPAVPIVEDDRKPNNTLVMVDMEAETWMQNQEAINLQQGITEGQSGHSQGLSPGAAAAIAIVCTLVGIAALLAGFVLFKRYQHSKRSSGQEMTSSGKGSGNSYC</sequence>
<dbReference type="AlphaFoldDB" id="A0AAE1AXW3"/>
<evidence type="ECO:0000259" key="3">
    <source>
        <dbReference type="PROSITE" id="PS51412"/>
    </source>
</evidence>
<name>A0AAE1AXW3_9GAST</name>
<evidence type="ECO:0000256" key="1">
    <source>
        <dbReference type="SAM" id="Phobius"/>
    </source>
</evidence>
<dbReference type="GO" id="GO:0030670">
    <property type="term" value="C:phagocytic vesicle membrane"/>
    <property type="evidence" value="ECO:0007669"/>
    <property type="project" value="UniProtKB-SubCell"/>
</dbReference>
<protein>
    <recommendedName>
        <fullName evidence="3">MACPF domain-containing protein</fullName>
    </recommendedName>
</protein>
<dbReference type="SMART" id="SM00457">
    <property type="entry name" value="MACPF"/>
    <property type="match status" value="1"/>
</dbReference>
<evidence type="ECO:0000256" key="2">
    <source>
        <dbReference type="SAM" id="SignalP"/>
    </source>
</evidence>
<feature type="transmembrane region" description="Helical" evidence="1">
    <location>
        <begin position="661"/>
        <end position="684"/>
    </location>
</feature>
<dbReference type="GO" id="GO:0002250">
    <property type="term" value="P:adaptive immune response"/>
    <property type="evidence" value="ECO:0007669"/>
    <property type="project" value="UniProtKB-KW"/>
</dbReference>
<dbReference type="PANTHER" id="PTHR31463:SF1">
    <property type="entry name" value="MACROPHAGE-EXPRESSED GENE 1 PROTEIN"/>
    <property type="match status" value="1"/>
</dbReference>
<keyword evidence="2" id="KW-0732">Signal</keyword>
<comment type="caution">
    <text evidence="4">The sequence shown here is derived from an EMBL/GenBank/DDBJ whole genome shotgun (WGS) entry which is preliminary data.</text>
</comment>
<feature type="domain" description="MACPF" evidence="3">
    <location>
        <begin position="41"/>
        <end position="365"/>
    </location>
</feature>
<dbReference type="EMBL" id="JAWDGP010000962">
    <property type="protein sequence ID" value="KAK3795933.1"/>
    <property type="molecule type" value="Genomic_DNA"/>
</dbReference>
<dbReference type="Proteomes" id="UP001283361">
    <property type="component" value="Unassembled WGS sequence"/>
</dbReference>
<dbReference type="PROSITE" id="PS51412">
    <property type="entry name" value="MACPF_2"/>
    <property type="match status" value="1"/>
</dbReference>
<dbReference type="Pfam" id="PF01823">
    <property type="entry name" value="MACPF"/>
    <property type="match status" value="1"/>
</dbReference>
<dbReference type="PANTHER" id="PTHR31463">
    <property type="entry name" value="MACROPHAGE-EXPRESSED GENE 1 PROTEIN"/>
    <property type="match status" value="1"/>
</dbReference>
<feature type="signal peptide" evidence="2">
    <location>
        <begin position="1"/>
        <end position="18"/>
    </location>
</feature>
<dbReference type="InterPro" id="IPR020864">
    <property type="entry name" value="MACPF"/>
</dbReference>
<reference evidence="4" key="1">
    <citation type="journal article" date="2023" name="G3 (Bethesda)">
        <title>A reference genome for the long-term kleptoplast-retaining sea slug Elysia crispata morphotype clarki.</title>
        <authorList>
            <person name="Eastman K.E."/>
            <person name="Pendleton A.L."/>
            <person name="Shaikh M.A."/>
            <person name="Suttiyut T."/>
            <person name="Ogas R."/>
            <person name="Tomko P."/>
            <person name="Gavelis G."/>
            <person name="Widhalm J.R."/>
            <person name="Wisecaver J.H."/>
        </authorList>
    </citation>
    <scope>NUCLEOTIDE SEQUENCE</scope>
    <source>
        <strain evidence="4">ECLA1</strain>
    </source>
</reference>
<keyword evidence="1" id="KW-0812">Transmembrane</keyword>
<organism evidence="4 5">
    <name type="scientific">Elysia crispata</name>
    <name type="common">lettuce slug</name>
    <dbReference type="NCBI Taxonomy" id="231223"/>
    <lineage>
        <taxon>Eukaryota</taxon>
        <taxon>Metazoa</taxon>
        <taxon>Spiralia</taxon>
        <taxon>Lophotrochozoa</taxon>
        <taxon>Mollusca</taxon>
        <taxon>Gastropoda</taxon>
        <taxon>Heterobranchia</taxon>
        <taxon>Euthyneura</taxon>
        <taxon>Panpulmonata</taxon>
        <taxon>Sacoglossa</taxon>
        <taxon>Placobranchoidea</taxon>
        <taxon>Plakobranchidae</taxon>
        <taxon>Elysia</taxon>
    </lineage>
</organism>
<evidence type="ECO:0000313" key="5">
    <source>
        <dbReference type="Proteomes" id="UP001283361"/>
    </source>
</evidence>
<proteinExistence type="predicted"/>
<keyword evidence="1" id="KW-1133">Transmembrane helix</keyword>
<keyword evidence="1" id="KW-0472">Membrane</keyword>
<dbReference type="InterPro" id="IPR039707">
    <property type="entry name" value="MPEG1"/>
</dbReference>
<dbReference type="GO" id="GO:0045087">
    <property type="term" value="P:innate immune response"/>
    <property type="evidence" value="ECO:0007669"/>
    <property type="project" value="UniProtKB-KW"/>
</dbReference>
<evidence type="ECO:0000313" key="4">
    <source>
        <dbReference type="EMBL" id="KAK3795933.1"/>
    </source>
</evidence>
<keyword evidence="5" id="KW-1185">Reference proteome</keyword>
<accession>A0AAE1AXW3</accession>
<feature type="chain" id="PRO_5042072998" description="MACPF domain-containing protein" evidence="2">
    <location>
        <begin position="19"/>
        <end position="710"/>
    </location>
</feature>